<accession>A0A956M2T3</accession>
<dbReference type="Proteomes" id="UP000697710">
    <property type="component" value="Unassembled WGS sequence"/>
</dbReference>
<dbReference type="GO" id="GO:0004622">
    <property type="term" value="F:phosphatidylcholine lysophospholipase activity"/>
    <property type="evidence" value="ECO:0007669"/>
    <property type="project" value="TreeGrafter"/>
</dbReference>
<keyword evidence="2" id="KW-1133">Transmembrane helix</keyword>
<dbReference type="PANTHER" id="PTHR30383">
    <property type="entry name" value="THIOESTERASE 1/PROTEASE 1/LYSOPHOSPHOLIPASE L1"/>
    <property type="match status" value="1"/>
</dbReference>
<feature type="region of interest" description="Disordered" evidence="1">
    <location>
        <begin position="312"/>
        <end position="342"/>
    </location>
</feature>
<keyword evidence="3" id="KW-0378">Hydrolase</keyword>
<keyword evidence="2" id="KW-0812">Transmembrane</keyword>
<dbReference type="PANTHER" id="PTHR30383:SF5">
    <property type="entry name" value="SGNH HYDROLASE-TYPE ESTERASE DOMAIN-CONTAINING PROTEIN"/>
    <property type="match status" value="1"/>
</dbReference>
<feature type="non-terminal residue" evidence="3">
    <location>
        <position position="530"/>
    </location>
</feature>
<dbReference type="Gene3D" id="1.25.40.10">
    <property type="entry name" value="Tetratricopeptide repeat domain"/>
    <property type="match status" value="1"/>
</dbReference>
<dbReference type="Gene3D" id="3.40.50.1110">
    <property type="entry name" value="SGNH hydrolase"/>
    <property type="match status" value="1"/>
</dbReference>
<feature type="compositionally biased region" description="Basic and acidic residues" evidence="1">
    <location>
        <begin position="8"/>
        <end position="21"/>
    </location>
</feature>
<dbReference type="SUPFAM" id="SSF48452">
    <property type="entry name" value="TPR-like"/>
    <property type="match status" value="1"/>
</dbReference>
<reference evidence="3" key="2">
    <citation type="journal article" date="2021" name="Microbiome">
        <title>Successional dynamics and alternative stable states in a saline activated sludge microbial community over 9 years.</title>
        <authorList>
            <person name="Wang Y."/>
            <person name="Ye J."/>
            <person name="Ju F."/>
            <person name="Liu L."/>
            <person name="Boyd J.A."/>
            <person name="Deng Y."/>
            <person name="Parks D.H."/>
            <person name="Jiang X."/>
            <person name="Yin X."/>
            <person name="Woodcroft B.J."/>
            <person name="Tyson G.W."/>
            <person name="Hugenholtz P."/>
            <person name="Polz M.F."/>
            <person name="Zhang T."/>
        </authorList>
    </citation>
    <scope>NUCLEOTIDE SEQUENCE</scope>
    <source>
        <strain evidence="3">HKST-UBA01</strain>
    </source>
</reference>
<evidence type="ECO:0000256" key="1">
    <source>
        <dbReference type="SAM" id="MobiDB-lite"/>
    </source>
</evidence>
<keyword evidence="2" id="KW-0472">Membrane</keyword>
<dbReference type="InterPro" id="IPR036514">
    <property type="entry name" value="SGNH_hydro_sf"/>
</dbReference>
<sequence>MGRRKERRTGTEHDPGRDSADVRAQTPRARVPLGFYLFALSTPLLLALLLEVGLRLGGYGGGHPLFLRDETGLRYRTNPRAAAGYFTAKDAEVPTLYQQDFPVTKPSGTTRIFCLGASTTAGFPYQESPTFPFLIEQRLQMMFPEHRFEVINLGVAAVMSRTVLDFGRSCLEHDPDLVVVYMGHNEFYGVLGAGSTMRLGSSRAAVRAVLVLRQLRIFQLGQRVLGAFTSRKAGSEPTGGAETLMETMAANRTIPIDSKLFQSAQTTFEANLADLVAAATRRGVPVVLCTLVSNERSLPPFVSLDREGMRIDWNPDPVESAPSPARTGDASSRSQGRSDSDARVCDLVQRATNEMDEGVWQNALRDLDAAQAIDSLPARIAYLRGRCEAELGQNAEARRAFARARDLDGLRFRAPSSFNQVIRSYRGRDHVEIADVEQAFRDASPIGSPGKELLLEHVHPNARGYALIAKTVVAQMAKTDLLDLDWSKAPTISDSLFWARSAVTPLDERIGDFQVAVLKSRWPFTDGPTP</sequence>
<dbReference type="EMBL" id="JAGQHR010000508">
    <property type="protein sequence ID" value="MCA9728900.1"/>
    <property type="molecule type" value="Genomic_DNA"/>
</dbReference>
<evidence type="ECO:0000313" key="4">
    <source>
        <dbReference type="Proteomes" id="UP000697710"/>
    </source>
</evidence>
<evidence type="ECO:0000256" key="2">
    <source>
        <dbReference type="SAM" id="Phobius"/>
    </source>
</evidence>
<gene>
    <name evidence="3" type="ORF">KC729_14510</name>
</gene>
<organism evidence="3 4">
    <name type="scientific">Eiseniibacteriota bacterium</name>
    <dbReference type="NCBI Taxonomy" id="2212470"/>
    <lineage>
        <taxon>Bacteria</taxon>
        <taxon>Candidatus Eiseniibacteriota</taxon>
    </lineage>
</organism>
<comment type="caution">
    <text evidence="3">The sequence shown here is derived from an EMBL/GenBank/DDBJ whole genome shotgun (WGS) entry which is preliminary data.</text>
</comment>
<evidence type="ECO:0000313" key="3">
    <source>
        <dbReference type="EMBL" id="MCA9728900.1"/>
    </source>
</evidence>
<dbReference type="InterPro" id="IPR011990">
    <property type="entry name" value="TPR-like_helical_dom_sf"/>
</dbReference>
<dbReference type="InterPro" id="IPR051532">
    <property type="entry name" value="Ester_Hydrolysis_Enzymes"/>
</dbReference>
<dbReference type="SUPFAM" id="SSF52266">
    <property type="entry name" value="SGNH hydrolase"/>
    <property type="match status" value="1"/>
</dbReference>
<reference evidence="3" key="1">
    <citation type="submission" date="2020-04" db="EMBL/GenBank/DDBJ databases">
        <authorList>
            <person name="Zhang T."/>
        </authorList>
    </citation>
    <scope>NUCLEOTIDE SEQUENCE</scope>
    <source>
        <strain evidence="3">HKST-UBA01</strain>
    </source>
</reference>
<dbReference type="AlphaFoldDB" id="A0A956M2T3"/>
<feature type="region of interest" description="Disordered" evidence="1">
    <location>
        <begin position="1"/>
        <end position="24"/>
    </location>
</feature>
<protein>
    <submittedName>
        <fullName evidence="3">SGNH/GDSL hydrolase family protein</fullName>
    </submittedName>
</protein>
<name>A0A956M2T3_UNCEI</name>
<feature type="transmembrane region" description="Helical" evidence="2">
    <location>
        <begin position="33"/>
        <end position="50"/>
    </location>
</feature>
<dbReference type="CDD" id="cd00229">
    <property type="entry name" value="SGNH_hydrolase"/>
    <property type="match status" value="1"/>
</dbReference>
<proteinExistence type="predicted"/>